<protein>
    <recommendedName>
        <fullName evidence="1">Glycosyltransferase 2-like domain-containing protein</fullName>
    </recommendedName>
</protein>
<organism evidence="2 3">
    <name type="scientific">Silvibacterium bohemicum</name>
    <dbReference type="NCBI Taxonomy" id="1577686"/>
    <lineage>
        <taxon>Bacteria</taxon>
        <taxon>Pseudomonadati</taxon>
        <taxon>Acidobacteriota</taxon>
        <taxon>Terriglobia</taxon>
        <taxon>Terriglobales</taxon>
        <taxon>Acidobacteriaceae</taxon>
        <taxon>Silvibacterium</taxon>
    </lineage>
</organism>
<comment type="caution">
    <text evidence="2">The sequence shown here is derived from an EMBL/GenBank/DDBJ whole genome shotgun (WGS) entry which is preliminary data.</text>
</comment>
<keyword evidence="3" id="KW-1185">Reference proteome</keyword>
<sequence>MKLSIVILCWNDRRVIEDCLRSIFANTHSTEFEVIVSDNGSTDGSIEFIRSSYPMLRVIENGRNLRFSKANNIGIQASGGEYVLILNPDTIIHDGTLDRMITFADQHPGAGAFGCRVLNSDGSYQQSARAFASFRDEWITALYLHGLGRLRKAFTANDYSEWNGTTERKVDWISGCFILARGSLLKAINGFDEQFFYYYEDQDLCKRIWQTGHSILYTPSATITHLGGQSTKSRAPALAFVLDGQVTRYLYHYKYSGVRGLHRARRIGLVAAFVRRIGYGVKQAVHPTEGGRKRLEVFRGLFEWQRRVDPMRLVESGEEPRLQIKLVGRVAER</sequence>
<accession>A0A841JY24</accession>
<dbReference type="Proteomes" id="UP000538666">
    <property type="component" value="Unassembled WGS sequence"/>
</dbReference>
<dbReference type="OrthoDB" id="9813495at2"/>
<dbReference type="AlphaFoldDB" id="A0A841JY24"/>
<proteinExistence type="predicted"/>
<dbReference type="PANTHER" id="PTHR43179">
    <property type="entry name" value="RHAMNOSYLTRANSFERASE WBBL"/>
    <property type="match status" value="1"/>
</dbReference>
<dbReference type="InterPro" id="IPR029044">
    <property type="entry name" value="Nucleotide-diphossugar_trans"/>
</dbReference>
<dbReference type="EMBL" id="JACHEK010000002">
    <property type="protein sequence ID" value="MBB6142874.1"/>
    <property type="molecule type" value="Genomic_DNA"/>
</dbReference>
<feature type="domain" description="Glycosyltransferase 2-like" evidence="1">
    <location>
        <begin position="4"/>
        <end position="130"/>
    </location>
</feature>
<reference evidence="2 3" key="1">
    <citation type="submission" date="2020-08" db="EMBL/GenBank/DDBJ databases">
        <title>Genomic Encyclopedia of Type Strains, Phase IV (KMG-IV): sequencing the most valuable type-strain genomes for metagenomic binning, comparative biology and taxonomic classification.</title>
        <authorList>
            <person name="Goeker M."/>
        </authorList>
    </citation>
    <scope>NUCLEOTIDE SEQUENCE [LARGE SCALE GENOMIC DNA]</scope>
    <source>
        <strain evidence="2 3">DSM 103733</strain>
    </source>
</reference>
<name>A0A841JY24_9BACT</name>
<dbReference type="Pfam" id="PF00535">
    <property type="entry name" value="Glycos_transf_2"/>
    <property type="match status" value="1"/>
</dbReference>
<dbReference type="Gene3D" id="3.90.550.10">
    <property type="entry name" value="Spore Coat Polysaccharide Biosynthesis Protein SpsA, Chain A"/>
    <property type="match status" value="1"/>
</dbReference>
<dbReference type="CDD" id="cd04186">
    <property type="entry name" value="GT_2_like_c"/>
    <property type="match status" value="1"/>
</dbReference>
<dbReference type="InterPro" id="IPR001173">
    <property type="entry name" value="Glyco_trans_2-like"/>
</dbReference>
<dbReference type="SUPFAM" id="SSF53448">
    <property type="entry name" value="Nucleotide-diphospho-sugar transferases"/>
    <property type="match status" value="1"/>
</dbReference>
<dbReference type="PANTHER" id="PTHR43179:SF7">
    <property type="entry name" value="RHAMNOSYLTRANSFERASE WBBL"/>
    <property type="match status" value="1"/>
</dbReference>
<gene>
    <name evidence="2" type="ORF">HNQ77_000818</name>
</gene>
<evidence type="ECO:0000313" key="2">
    <source>
        <dbReference type="EMBL" id="MBB6142874.1"/>
    </source>
</evidence>
<evidence type="ECO:0000259" key="1">
    <source>
        <dbReference type="Pfam" id="PF00535"/>
    </source>
</evidence>
<dbReference type="RefSeq" id="WP_082125898.1">
    <property type="nucleotide sequence ID" value="NZ_JACHEK010000002.1"/>
</dbReference>
<evidence type="ECO:0000313" key="3">
    <source>
        <dbReference type="Proteomes" id="UP000538666"/>
    </source>
</evidence>